<comment type="caution">
    <text evidence="3">The sequence shown here is derived from an EMBL/GenBank/DDBJ whole genome shotgun (WGS) entry which is preliminary data.</text>
</comment>
<dbReference type="InterPro" id="IPR008988">
    <property type="entry name" value="Transcriptional_repressor_C"/>
</dbReference>
<evidence type="ECO:0000313" key="3">
    <source>
        <dbReference type="EMBL" id="TFF65953.1"/>
    </source>
</evidence>
<dbReference type="SUPFAM" id="SSF50037">
    <property type="entry name" value="C-terminal domain of transcriptional repressors"/>
    <property type="match status" value="1"/>
</dbReference>
<keyword evidence="1" id="KW-0408">Iron</keyword>
<feature type="domain" description="Ferrous iron transporter FeoA-like" evidence="2">
    <location>
        <begin position="3"/>
        <end position="53"/>
    </location>
</feature>
<proteinExistence type="predicted"/>
<reference evidence="3 4" key="1">
    <citation type="submission" date="2019-01" db="EMBL/GenBank/DDBJ databases">
        <title>Draft Genome Sequences of Helcococcus ovis Strains Isolated from the Uterus and Vagina of Dairy Cows with Metritis.</title>
        <authorList>
            <person name="Cunha F."/>
            <person name="Jeon S.J."/>
            <person name="Kutzer P."/>
            <person name="Galvao K.N."/>
        </authorList>
    </citation>
    <scope>NUCLEOTIDE SEQUENCE [LARGE SCALE GENOMIC DNA]</scope>
    <source>
        <strain evidence="3 4">KG-37</strain>
    </source>
</reference>
<keyword evidence="4" id="KW-1185">Reference proteome</keyword>
<evidence type="ECO:0000259" key="2">
    <source>
        <dbReference type="Pfam" id="PF04023"/>
    </source>
</evidence>
<dbReference type="AlphaFoldDB" id="A0A4R9C2A9"/>
<dbReference type="EMBL" id="SCFR01000014">
    <property type="protein sequence ID" value="TFF65953.1"/>
    <property type="molecule type" value="Genomic_DNA"/>
</dbReference>
<dbReference type="Gene3D" id="2.30.30.90">
    <property type="match status" value="1"/>
</dbReference>
<dbReference type="Proteomes" id="UP000297454">
    <property type="component" value="Unassembled WGS sequence"/>
</dbReference>
<dbReference type="RefSeq" id="WP_134744457.1">
    <property type="nucleotide sequence ID" value="NZ_JBFNFK010000005.1"/>
</dbReference>
<sequence>MQKLSEVKNNTKAKVVKILGDSHFQSRIISIGITVGSDIEVIQNQKKQPIFIYCRVR</sequence>
<dbReference type="InterPro" id="IPR007167">
    <property type="entry name" value="Fe-transptr_FeoA-like"/>
</dbReference>
<evidence type="ECO:0000256" key="1">
    <source>
        <dbReference type="ARBA" id="ARBA00023004"/>
    </source>
</evidence>
<dbReference type="InterPro" id="IPR038157">
    <property type="entry name" value="FeoA_core_dom"/>
</dbReference>
<name>A0A4R9C2A9_9FIRM</name>
<accession>A0A4R9C2A9</accession>
<gene>
    <name evidence="3" type="ORF">EQF91_04785</name>
</gene>
<dbReference type="Pfam" id="PF04023">
    <property type="entry name" value="FeoA"/>
    <property type="match status" value="1"/>
</dbReference>
<organism evidence="3 4">
    <name type="scientific">Helcococcus ovis</name>
    <dbReference type="NCBI Taxonomy" id="72026"/>
    <lineage>
        <taxon>Bacteria</taxon>
        <taxon>Bacillati</taxon>
        <taxon>Bacillota</taxon>
        <taxon>Tissierellia</taxon>
        <taxon>Tissierellales</taxon>
        <taxon>Peptoniphilaceae</taxon>
        <taxon>Helcococcus</taxon>
    </lineage>
</organism>
<dbReference type="GO" id="GO:0046914">
    <property type="term" value="F:transition metal ion binding"/>
    <property type="evidence" value="ECO:0007669"/>
    <property type="project" value="InterPro"/>
</dbReference>
<evidence type="ECO:0000313" key="4">
    <source>
        <dbReference type="Proteomes" id="UP000297454"/>
    </source>
</evidence>
<protein>
    <submittedName>
        <fullName evidence="3">Ferrous iron transport protein A</fullName>
    </submittedName>
</protein>